<comment type="catalytic activity">
    <reaction evidence="1">
        <text>ATP + H2O = ADP + phosphate + H(+)</text>
        <dbReference type="Rhea" id="RHEA:13065"/>
        <dbReference type="ChEBI" id="CHEBI:15377"/>
        <dbReference type="ChEBI" id="CHEBI:15378"/>
        <dbReference type="ChEBI" id="CHEBI:30616"/>
        <dbReference type="ChEBI" id="CHEBI:43474"/>
        <dbReference type="ChEBI" id="CHEBI:456216"/>
        <dbReference type="EC" id="5.6.2.3"/>
    </reaction>
</comment>
<feature type="domain" description="DNA helicase Pif1-like 2B" evidence="5">
    <location>
        <begin position="1203"/>
        <end position="1249"/>
    </location>
</feature>
<dbReference type="Pfam" id="PF14214">
    <property type="entry name" value="Helitron_like_N"/>
    <property type="match status" value="1"/>
</dbReference>
<comment type="cofactor">
    <cofactor evidence="1">
        <name>Mg(2+)</name>
        <dbReference type="ChEBI" id="CHEBI:18420"/>
    </cofactor>
</comment>
<protein>
    <recommendedName>
        <fullName evidence="1">ATP-dependent DNA helicase</fullName>
        <ecNumber evidence="1">5.6.2.3</ecNumber>
    </recommendedName>
</protein>
<dbReference type="InterPro" id="IPR027417">
    <property type="entry name" value="P-loop_NTPase"/>
</dbReference>
<dbReference type="Pfam" id="PF05970">
    <property type="entry name" value="PIF1"/>
    <property type="match status" value="1"/>
</dbReference>
<evidence type="ECO:0000259" key="3">
    <source>
        <dbReference type="Pfam" id="PF05970"/>
    </source>
</evidence>
<dbReference type="Pfam" id="PF21530">
    <property type="entry name" value="Pif1_2B_dom"/>
    <property type="match status" value="1"/>
</dbReference>
<keyword evidence="1" id="KW-0347">Helicase</keyword>
<dbReference type="AlphaFoldDB" id="A0A0R0IBE8"/>
<dbReference type="CDD" id="cd18809">
    <property type="entry name" value="SF1_C_RecD"/>
    <property type="match status" value="1"/>
</dbReference>
<keyword evidence="1" id="KW-0233">DNA recombination</keyword>
<evidence type="ECO:0000313" key="8">
    <source>
        <dbReference type="Proteomes" id="UP000008827"/>
    </source>
</evidence>
<dbReference type="InterPro" id="IPR049163">
    <property type="entry name" value="Pif1-like_2B_dom"/>
</dbReference>
<dbReference type="EMBL" id="CM000842">
    <property type="protein sequence ID" value="KRH37352.1"/>
    <property type="molecule type" value="Genomic_DNA"/>
</dbReference>
<keyword evidence="1" id="KW-0067">ATP-binding</keyword>
<dbReference type="GO" id="GO:0016787">
    <property type="term" value="F:hydrolase activity"/>
    <property type="evidence" value="ECO:0007669"/>
    <property type="project" value="UniProtKB-KW"/>
</dbReference>
<dbReference type="PANTHER" id="PTHR10492">
    <property type="match status" value="1"/>
</dbReference>
<dbReference type="PaxDb" id="3847-GLYMA09G06875.1"/>
<dbReference type="GO" id="GO:0000723">
    <property type="term" value="P:telomere maintenance"/>
    <property type="evidence" value="ECO:0007669"/>
    <property type="project" value="InterPro"/>
</dbReference>
<dbReference type="Gene3D" id="3.40.50.300">
    <property type="entry name" value="P-loop containing nucleotide triphosphate hydrolases"/>
    <property type="match status" value="1"/>
</dbReference>
<dbReference type="PANTHER" id="PTHR10492:SF78">
    <property type="entry name" value="ATP-DEPENDENT DNA HELICASE"/>
    <property type="match status" value="1"/>
</dbReference>
<dbReference type="InterPro" id="IPR010285">
    <property type="entry name" value="DNA_helicase_pif1-like_DEAD"/>
</dbReference>
<accession>A0A0R0IBE8</accession>
<keyword evidence="1" id="KW-0378">Hydrolase</keyword>
<name>A0A0R0IBE8_SOYBN</name>
<proteinExistence type="inferred from homology"/>
<comment type="similarity">
    <text evidence="1">Belongs to the helicase family.</text>
</comment>
<reference evidence="6" key="3">
    <citation type="submission" date="2018-07" db="EMBL/GenBank/DDBJ databases">
        <title>WGS assembly of Glycine max.</title>
        <authorList>
            <person name="Schmutz J."/>
            <person name="Cannon S."/>
            <person name="Schlueter J."/>
            <person name="Ma J."/>
            <person name="Mitros T."/>
            <person name="Nelson W."/>
            <person name="Hyten D."/>
            <person name="Song Q."/>
            <person name="Thelen J."/>
            <person name="Cheng J."/>
            <person name="Xu D."/>
            <person name="Hellsten U."/>
            <person name="May G."/>
            <person name="Yu Y."/>
            <person name="Sakurai T."/>
            <person name="Umezawa T."/>
            <person name="Bhattacharyya M."/>
            <person name="Sandhu D."/>
            <person name="Valliyodan B."/>
            <person name="Lindquist E."/>
            <person name="Peto M."/>
            <person name="Grant D."/>
            <person name="Shu S."/>
            <person name="Goodstein D."/>
            <person name="Barry K."/>
            <person name="Futrell-Griggs M."/>
            <person name="Abernathy B."/>
            <person name="Du J."/>
            <person name="Tian Z."/>
            <person name="Zhu L."/>
            <person name="Gill N."/>
            <person name="Joshi T."/>
            <person name="Libault M."/>
            <person name="Sethuraman A."/>
            <person name="Zhang X."/>
            <person name="Shinozaki K."/>
            <person name="Nguyen H."/>
            <person name="Wing R."/>
            <person name="Cregan P."/>
            <person name="Specht J."/>
            <person name="Grimwood J."/>
            <person name="Rokhsar D."/>
            <person name="Stacey G."/>
            <person name="Shoemaker R."/>
            <person name="Jackson S."/>
        </authorList>
    </citation>
    <scope>NUCLEOTIDE SEQUENCE</scope>
    <source>
        <tissue evidence="6">Callus</tissue>
    </source>
</reference>
<keyword evidence="1" id="KW-0547">Nucleotide-binding</keyword>
<evidence type="ECO:0000256" key="2">
    <source>
        <dbReference type="SAM" id="MobiDB-lite"/>
    </source>
</evidence>
<feature type="compositionally biased region" description="Polar residues" evidence="2">
    <location>
        <begin position="1"/>
        <end position="11"/>
    </location>
</feature>
<keyword evidence="8" id="KW-1185">Reference proteome</keyword>
<feature type="region of interest" description="Disordered" evidence="2">
    <location>
        <begin position="1"/>
        <end position="32"/>
    </location>
</feature>
<evidence type="ECO:0000259" key="5">
    <source>
        <dbReference type="Pfam" id="PF21530"/>
    </source>
</evidence>
<evidence type="ECO:0000256" key="1">
    <source>
        <dbReference type="RuleBase" id="RU363044"/>
    </source>
</evidence>
<feature type="domain" description="Helitron helicase-like" evidence="4">
    <location>
        <begin position="301"/>
        <end position="462"/>
    </location>
</feature>
<dbReference type="Gramene" id="KRH37352">
    <property type="protein sequence ID" value="KRH37352"/>
    <property type="gene ID" value="GLYMA_09G061100"/>
</dbReference>
<dbReference type="OrthoDB" id="1371650at2759"/>
<reference evidence="6 7" key="1">
    <citation type="journal article" date="2010" name="Nature">
        <title>Genome sequence of the palaeopolyploid soybean.</title>
        <authorList>
            <person name="Schmutz J."/>
            <person name="Cannon S.B."/>
            <person name="Schlueter J."/>
            <person name="Ma J."/>
            <person name="Mitros T."/>
            <person name="Nelson W."/>
            <person name="Hyten D.L."/>
            <person name="Song Q."/>
            <person name="Thelen J.J."/>
            <person name="Cheng J."/>
            <person name="Xu D."/>
            <person name="Hellsten U."/>
            <person name="May G.D."/>
            <person name="Yu Y."/>
            <person name="Sakurai T."/>
            <person name="Umezawa T."/>
            <person name="Bhattacharyya M.K."/>
            <person name="Sandhu D."/>
            <person name="Valliyodan B."/>
            <person name="Lindquist E."/>
            <person name="Peto M."/>
            <person name="Grant D."/>
            <person name="Shu S."/>
            <person name="Goodstein D."/>
            <person name="Barry K."/>
            <person name="Futrell-Griggs M."/>
            <person name="Abernathy B."/>
            <person name="Du J."/>
            <person name="Tian Z."/>
            <person name="Zhu L."/>
            <person name="Gill N."/>
            <person name="Joshi T."/>
            <person name="Libault M."/>
            <person name="Sethuraman A."/>
            <person name="Zhang X.-C."/>
            <person name="Shinozaki K."/>
            <person name="Nguyen H.T."/>
            <person name="Wing R.A."/>
            <person name="Cregan P."/>
            <person name="Specht J."/>
            <person name="Grimwood J."/>
            <person name="Rokhsar D."/>
            <person name="Stacey G."/>
            <person name="Shoemaker R.C."/>
            <person name="Jackson S.A."/>
        </authorList>
    </citation>
    <scope>NUCLEOTIDE SEQUENCE [LARGE SCALE GENOMIC DNA]</scope>
    <source>
        <strain evidence="7">cv. Williams 82</strain>
        <tissue evidence="6">Callus</tissue>
    </source>
</reference>
<dbReference type="GO" id="GO:0006310">
    <property type="term" value="P:DNA recombination"/>
    <property type="evidence" value="ECO:0007669"/>
    <property type="project" value="UniProtKB-KW"/>
</dbReference>
<gene>
    <name evidence="6" type="ORF">GLYMA_09G061100</name>
</gene>
<dbReference type="GO" id="GO:0043139">
    <property type="term" value="F:5'-3' DNA helicase activity"/>
    <property type="evidence" value="ECO:0007669"/>
    <property type="project" value="UniProtKB-EC"/>
</dbReference>
<dbReference type="GO" id="GO:0005524">
    <property type="term" value="F:ATP binding"/>
    <property type="evidence" value="ECO:0007669"/>
    <property type="project" value="UniProtKB-KW"/>
</dbReference>
<evidence type="ECO:0000313" key="6">
    <source>
        <dbReference type="EMBL" id="KRH37352.1"/>
    </source>
</evidence>
<feature type="domain" description="DNA helicase Pif1-like DEAD-box helicase" evidence="3">
    <location>
        <begin position="919"/>
        <end position="1042"/>
    </location>
</feature>
<reference evidence="7" key="2">
    <citation type="submission" date="2018-02" db="UniProtKB">
        <authorList>
            <consortium name="EnsemblPlants"/>
        </authorList>
    </citation>
    <scope>IDENTIFICATION</scope>
    <source>
        <strain evidence="7">Williams 82</strain>
    </source>
</reference>
<dbReference type="Proteomes" id="UP000008827">
    <property type="component" value="Chromosome 9"/>
</dbReference>
<dbReference type="InParanoid" id="A0A0R0IBE8"/>
<keyword evidence="1" id="KW-0234">DNA repair</keyword>
<sequence>MQNDTHANPFTSAKDENCQSNTNEPAINNEGYSDLGDQAMQCRHCNAKMWYNERISKDKNTTSPKFSLCCGDVKVELPLLQTPPKYLEQLLFDDYATDSKNYQHNIQTYNMMFAFTSIGIKLDKSINETRGPPTVRIQGQPCVRIGSLLPMPEKQPKFAQLYIFDTQNEIENRINIMSQHATIQPDIILTLSQMLDDHNVHAKSFRMARDRLADSQLDNVKLRLIAGREKDGRTYNLPNVSEVASLIVELQRIHELHSSYLGLQYPVLFPYGEDGYRPNILHRSTSSSRKRKRNRLTMREWFAYRLQSRSNEAQTLLHSRKLFQQFIVEAYTMVESERLSYIRNNQKKLRVDKYCSLQTLLDAGSSKGSSKGKRVILPSTFVGSPRYMDQLYFDGITICSHVGFPNFFITLTCNPNWPEIRRVLVPLNLKATDRPDLISRVFRLKYEHMLFDLTKNTCLEKGLPHVHLLLFLHPDNKYLSSDEIDQIILAEIPSHENDPELYTLVQNHMVHDPCKCSCFYPKMFQPQTVLNSNGYPIYHRRNGGRTISKNGVIIDNRYIVPYNAKLLRKYQAHINIEWCDQNTSIKYPFKCINKGYDRVTTVVLYDANGALENPITQNDEIKEYVDSRYISPCEATWRIFGFPIHARKPAIEGLHFHLPGQHNVLYEDDDDIDDILSNSSISDSKFLAWMNRNKYFSEGRNLTYSQFVSKFVYNQKARSWNLRKKGNTIGRLIWVPPTTGKLFYLRMMLTTCKGPTSFEDIRTVENVLYPTYREACFAMAIKEAKDWGIANYLRKLFVLMLLTCAVTKPEELWNQTWNWLAKDIAYHYKKQLSTQPLFNYFLYHLLQLDIDDDQLKNLTLLEIEKLLHANQISLKVYPTMPYPKGANLAWCLENSLILSELNYNNDEARSEFENLFSSMTDEQKQIYQKIMQAVNNNEVAMFFLYGYGGTIKTYIWRTLASSLRAKNQIVIMVASSGIASLLLPRGRIAHSKLKIPVPIFEDSTCNILQGSQLAELLNQTNLIIWDEAPMAHKFCFQALDQIIPRGSHSDIINATINSSYLWPSYEVLTLTKNMRLQGNAQSIDDQETTKFAKWILDIGDGVIGNQNDGYATVEIPQYLLITEYNDPIDAIVRSTFPDLYQHHSNPEFFKCRAILASTNETIEEVNDYILCLIPGEHMEYLSSDYIEKSETIDSWHFQSITTEFLNSLNISGLPNHCIKLKIGSPIMLLRNLDQTQGLCNGTRLVVIRLAKHVIAAEIISGKNLGHNVYIPRMSMSPSQSPWSFKLLRRQFPVMVSYAMTINKSQGQSLSMVGLYLPKPVFSHGQLYVALSRVNSRQGLEVLIHDKDQKNMTSTTNVVFKNLTR</sequence>
<keyword evidence="1" id="KW-0227">DNA damage</keyword>
<dbReference type="EnsemblPlants" id="KRH37352">
    <property type="protein sequence ID" value="KRH37352"/>
    <property type="gene ID" value="GLYMA_09G061100"/>
</dbReference>
<dbReference type="GO" id="GO:0006281">
    <property type="term" value="P:DNA repair"/>
    <property type="evidence" value="ECO:0007669"/>
    <property type="project" value="UniProtKB-KW"/>
</dbReference>
<evidence type="ECO:0000313" key="7">
    <source>
        <dbReference type="EnsemblPlants" id="KRH37352"/>
    </source>
</evidence>
<organism evidence="6">
    <name type="scientific">Glycine max</name>
    <name type="common">Soybean</name>
    <name type="synonym">Glycine hispida</name>
    <dbReference type="NCBI Taxonomy" id="3847"/>
    <lineage>
        <taxon>Eukaryota</taxon>
        <taxon>Viridiplantae</taxon>
        <taxon>Streptophyta</taxon>
        <taxon>Embryophyta</taxon>
        <taxon>Tracheophyta</taxon>
        <taxon>Spermatophyta</taxon>
        <taxon>Magnoliopsida</taxon>
        <taxon>eudicotyledons</taxon>
        <taxon>Gunneridae</taxon>
        <taxon>Pentapetalae</taxon>
        <taxon>rosids</taxon>
        <taxon>fabids</taxon>
        <taxon>Fabales</taxon>
        <taxon>Fabaceae</taxon>
        <taxon>Papilionoideae</taxon>
        <taxon>50 kb inversion clade</taxon>
        <taxon>NPAAA clade</taxon>
        <taxon>indigoferoid/millettioid clade</taxon>
        <taxon>Phaseoleae</taxon>
        <taxon>Glycine</taxon>
        <taxon>Glycine subgen. Soja</taxon>
    </lineage>
</organism>
<dbReference type="SUPFAM" id="SSF52540">
    <property type="entry name" value="P-loop containing nucleoside triphosphate hydrolases"/>
    <property type="match status" value="2"/>
</dbReference>
<evidence type="ECO:0000259" key="4">
    <source>
        <dbReference type="Pfam" id="PF14214"/>
    </source>
</evidence>
<dbReference type="InterPro" id="IPR025476">
    <property type="entry name" value="Helitron_helicase-like"/>
</dbReference>
<dbReference type="EC" id="5.6.2.3" evidence="1"/>